<evidence type="ECO:0000313" key="1">
    <source>
        <dbReference type="EMBL" id="BDQ60253.1"/>
    </source>
</evidence>
<sequence length="66" mass="7251">MIAAVLDALNSAPAFIKDTAFVTTLLEKAGQYLPLFTIGMGWVVPATVAFLISWVWVMISKKRSYS</sequence>
<reference evidence="1" key="1">
    <citation type="submission" date="2022-08" db="EMBL/GenBank/DDBJ databases">
        <title>Molecular epidemiological analysis of five strains of VanD-type vancomycin-resistant Enterococcus faecalis.</title>
        <authorList>
            <person name="Mimura K."/>
            <person name="Hashimoto Y."/>
            <person name="Tomita H."/>
        </authorList>
    </citation>
    <scope>NUCLEOTIDE SEQUENCE</scope>
    <source>
        <strain evidence="1">SVR2332</strain>
    </source>
</reference>
<organism evidence="1 2">
    <name type="scientific">Enterococcus faecalis</name>
    <name type="common">Streptococcus faecalis</name>
    <dbReference type="NCBI Taxonomy" id="1351"/>
    <lineage>
        <taxon>Bacteria</taxon>
        <taxon>Bacillati</taxon>
        <taxon>Bacillota</taxon>
        <taxon>Bacilli</taxon>
        <taxon>Lactobacillales</taxon>
        <taxon>Enterococcaceae</taxon>
        <taxon>Enterococcus</taxon>
    </lineage>
</organism>
<name>A0AC59HKK0_ENTFL</name>
<dbReference type="Proteomes" id="UP001317613">
    <property type="component" value="Chromosome"/>
</dbReference>
<dbReference type="EMBL" id="AP026729">
    <property type="protein sequence ID" value="BDQ60253.1"/>
    <property type="molecule type" value="Genomic_DNA"/>
</dbReference>
<evidence type="ECO:0000313" key="2">
    <source>
        <dbReference type="Proteomes" id="UP001317613"/>
    </source>
</evidence>
<accession>A0AC59HKK0</accession>
<gene>
    <name evidence="1" type="ORF">EfsSVR2332_03310</name>
</gene>
<protein>
    <submittedName>
        <fullName evidence="1">Uncharacterized protein</fullName>
    </submittedName>
</protein>
<proteinExistence type="predicted"/>